<accession>A0A7D9K6B1</accession>
<evidence type="ECO:0000256" key="2">
    <source>
        <dbReference type="ARBA" id="ARBA00022737"/>
    </source>
</evidence>
<evidence type="ECO:0000256" key="4">
    <source>
        <dbReference type="ARBA" id="ARBA00023180"/>
    </source>
</evidence>
<dbReference type="PANTHER" id="PTHR19331:SF465">
    <property type="entry name" value="EGG PEPTIDE SPERACT RECEPTOR"/>
    <property type="match status" value="1"/>
</dbReference>
<dbReference type="Gene3D" id="3.10.250.10">
    <property type="entry name" value="SRCR-like domain"/>
    <property type="match status" value="1"/>
</dbReference>
<dbReference type="PRINTS" id="PR00258">
    <property type="entry name" value="SPERACTRCPTR"/>
</dbReference>
<evidence type="ECO:0000256" key="1">
    <source>
        <dbReference type="ARBA" id="ARBA00022729"/>
    </source>
</evidence>
<dbReference type="FunFam" id="3.10.250.10:FF:000001">
    <property type="entry name" value="Lysyl oxidase 4 isoform X1"/>
    <property type="match status" value="1"/>
</dbReference>
<dbReference type="Pfam" id="PF00530">
    <property type="entry name" value="SRCR"/>
    <property type="match status" value="1"/>
</dbReference>
<dbReference type="InterPro" id="IPR036772">
    <property type="entry name" value="SRCR-like_dom_sf"/>
</dbReference>
<dbReference type="GO" id="GO:0016020">
    <property type="term" value="C:membrane"/>
    <property type="evidence" value="ECO:0007669"/>
    <property type="project" value="InterPro"/>
</dbReference>
<evidence type="ECO:0000313" key="6">
    <source>
        <dbReference type="Proteomes" id="UP001152795"/>
    </source>
</evidence>
<protein>
    <submittedName>
        <fullName evidence="5">Deleted in malignant brain tumors 1 -like, partial</fullName>
    </submittedName>
</protein>
<dbReference type="AlphaFoldDB" id="A0A7D9K6B1"/>
<dbReference type="SMART" id="SM00202">
    <property type="entry name" value="SR"/>
    <property type="match status" value="1"/>
</dbReference>
<keyword evidence="3" id="KW-1015">Disulfide bond</keyword>
<dbReference type="InterPro" id="IPR001190">
    <property type="entry name" value="SRCR"/>
</dbReference>
<dbReference type="Proteomes" id="UP001152795">
    <property type="component" value="Unassembled WGS sequence"/>
</dbReference>
<dbReference type="EMBL" id="CACRXK020029303">
    <property type="protein sequence ID" value="CAB4042008.1"/>
    <property type="molecule type" value="Genomic_DNA"/>
</dbReference>
<evidence type="ECO:0000313" key="5">
    <source>
        <dbReference type="EMBL" id="CAB4042008.1"/>
    </source>
</evidence>
<keyword evidence="1" id="KW-0732">Signal</keyword>
<dbReference type="PROSITE" id="PS50287">
    <property type="entry name" value="SRCR_2"/>
    <property type="match status" value="1"/>
</dbReference>
<proteinExistence type="predicted"/>
<keyword evidence="4" id="KW-0325">Glycoprotein</keyword>
<name>A0A7D9K6B1_PARCT</name>
<comment type="caution">
    <text evidence="5">The sequence shown here is derived from an EMBL/GenBank/DDBJ whole genome shotgun (WGS) entry which is preliminary data.</text>
</comment>
<dbReference type="PANTHER" id="PTHR19331">
    <property type="entry name" value="SCAVENGER RECEPTOR DOMAIN-CONTAINING"/>
    <property type="match status" value="1"/>
</dbReference>
<dbReference type="OrthoDB" id="5985384at2759"/>
<reference evidence="5" key="1">
    <citation type="submission" date="2020-04" db="EMBL/GenBank/DDBJ databases">
        <authorList>
            <person name="Alioto T."/>
            <person name="Alioto T."/>
            <person name="Gomez Garrido J."/>
        </authorList>
    </citation>
    <scope>NUCLEOTIDE SEQUENCE</scope>
    <source>
        <strain evidence="5">A484AB</strain>
    </source>
</reference>
<sequence>MHAHITEFTKLSQNQNPSSASVLHSNLYLYQMFTALITLRIQGSNGTGRVEVLYNGQWGTICDDNWDINDARVACRQLGYTDAVKALEGGNVPDGTGRIWLDEVGCSGSEQGLADCYHSGWGTHDCGHHEDAGVECLTERFVEDILNIKGKWKVPRGGCKELNTTDITVRCEYSLGVNNLGGFTPPQKPSIKNFNEYFINTNLTNVELVELDGCQGDSTISLFENDVTNLTEECRGDDPPSLESELLSSRCYKSLGCTIRV</sequence>
<evidence type="ECO:0000256" key="3">
    <source>
        <dbReference type="ARBA" id="ARBA00023157"/>
    </source>
</evidence>
<organism evidence="5 6">
    <name type="scientific">Paramuricea clavata</name>
    <name type="common">Red gorgonian</name>
    <name type="synonym">Violescent sea-whip</name>
    <dbReference type="NCBI Taxonomy" id="317549"/>
    <lineage>
        <taxon>Eukaryota</taxon>
        <taxon>Metazoa</taxon>
        <taxon>Cnidaria</taxon>
        <taxon>Anthozoa</taxon>
        <taxon>Octocorallia</taxon>
        <taxon>Malacalcyonacea</taxon>
        <taxon>Plexauridae</taxon>
        <taxon>Paramuricea</taxon>
    </lineage>
</organism>
<keyword evidence="6" id="KW-1185">Reference proteome</keyword>
<gene>
    <name evidence="5" type="ORF">PACLA_8A063593</name>
</gene>
<dbReference type="SUPFAM" id="SSF56487">
    <property type="entry name" value="SRCR-like"/>
    <property type="match status" value="1"/>
</dbReference>
<keyword evidence="2" id="KW-0677">Repeat</keyword>